<reference evidence="13" key="1">
    <citation type="journal article" date="2017" name="Cell">
        <title>Insights into land plant evolution garnered from the Marchantia polymorpha genome.</title>
        <authorList>
            <person name="Bowman J.L."/>
            <person name="Kohchi T."/>
            <person name="Yamato K.T."/>
            <person name="Jenkins J."/>
            <person name="Shu S."/>
            <person name="Ishizaki K."/>
            <person name="Yamaoka S."/>
            <person name="Nishihama R."/>
            <person name="Nakamura Y."/>
            <person name="Berger F."/>
            <person name="Adam C."/>
            <person name="Aki S.S."/>
            <person name="Althoff F."/>
            <person name="Araki T."/>
            <person name="Arteaga-Vazquez M.A."/>
            <person name="Balasubrmanian S."/>
            <person name="Barry K."/>
            <person name="Bauer D."/>
            <person name="Boehm C.R."/>
            <person name="Briginshaw L."/>
            <person name="Caballero-Perez J."/>
            <person name="Catarino B."/>
            <person name="Chen F."/>
            <person name="Chiyoda S."/>
            <person name="Chovatia M."/>
            <person name="Davies K.M."/>
            <person name="Delmans M."/>
            <person name="Demura T."/>
            <person name="Dierschke T."/>
            <person name="Dolan L."/>
            <person name="Dorantes-Acosta A.E."/>
            <person name="Eklund D.M."/>
            <person name="Florent S.N."/>
            <person name="Flores-Sandoval E."/>
            <person name="Fujiyama A."/>
            <person name="Fukuzawa H."/>
            <person name="Galik B."/>
            <person name="Grimanelli D."/>
            <person name="Grimwood J."/>
            <person name="Grossniklaus U."/>
            <person name="Hamada T."/>
            <person name="Haseloff J."/>
            <person name="Hetherington A.J."/>
            <person name="Higo A."/>
            <person name="Hirakawa Y."/>
            <person name="Hundley H.N."/>
            <person name="Ikeda Y."/>
            <person name="Inoue K."/>
            <person name="Inoue S.I."/>
            <person name="Ishida S."/>
            <person name="Jia Q."/>
            <person name="Kakita M."/>
            <person name="Kanazawa T."/>
            <person name="Kawai Y."/>
            <person name="Kawashima T."/>
            <person name="Kennedy M."/>
            <person name="Kinose K."/>
            <person name="Kinoshita T."/>
            <person name="Kohara Y."/>
            <person name="Koide E."/>
            <person name="Komatsu K."/>
            <person name="Kopischke S."/>
            <person name="Kubo M."/>
            <person name="Kyozuka J."/>
            <person name="Lagercrantz U."/>
            <person name="Lin S.S."/>
            <person name="Lindquist E."/>
            <person name="Lipzen A.M."/>
            <person name="Lu C.W."/>
            <person name="De Luna E."/>
            <person name="Martienssen R.A."/>
            <person name="Minamino N."/>
            <person name="Mizutani M."/>
            <person name="Mizutani M."/>
            <person name="Mochizuki N."/>
            <person name="Monte I."/>
            <person name="Mosher R."/>
            <person name="Nagasaki H."/>
            <person name="Nakagami H."/>
            <person name="Naramoto S."/>
            <person name="Nishitani K."/>
            <person name="Ohtani M."/>
            <person name="Okamoto T."/>
            <person name="Okumura M."/>
            <person name="Phillips J."/>
            <person name="Pollak B."/>
            <person name="Reinders A."/>
            <person name="Rovekamp M."/>
            <person name="Sano R."/>
            <person name="Sawa S."/>
            <person name="Schmid M.W."/>
            <person name="Shirakawa M."/>
            <person name="Solano R."/>
            <person name="Spunde A."/>
            <person name="Suetsugu N."/>
            <person name="Sugano S."/>
            <person name="Sugiyama A."/>
            <person name="Sun R."/>
            <person name="Suzuki Y."/>
            <person name="Takenaka M."/>
            <person name="Takezawa D."/>
            <person name="Tomogane H."/>
            <person name="Tsuzuki M."/>
            <person name="Ueda T."/>
            <person name="Umeda M."/>
            <person name="Ward J.M."/>
            <person name="Watanabe Y."/>
            <person name="Yazaki K."/>
            <person name="Yokoyama R."/>
            <person name="Yoshitake Y."/>
            <person name="Yotsui I."/>
            <person name="Zachgo S."/>
            <person name="Schmutz J."/>
        </authorList>
    </citation>
    <scope>NUCLEOTIDE SEQUENCE [LARGE SCALE GENOMIC DNA]</scope>
    <source>
        <strain evidence="13">Tak-1</strain>
    </source>
</reference>
<feature type="transmembrane region" description="Helical" evidence="10">
    <location>
        <begin position="149"/>
        <end position="171"/>
    </location>
</feature>
<feature type="transmembrane region" description="Helical" evidence="10">
    <location>
        <begin position="248"/>
        <end position="272"/>
    </location>
</feature>
<evidence type="ECO:0000259" key="11">
    <source>
        <dbReference type="PROSITE" id="PS50850"/>
    </source>
</evidence>
<keyword evidence="4" id="KW-0762">Sugar transport</keyword>
<accession>A0A2R6WY83</accession>
<feature type="transmembrane region" description="Helical" evidence="10">
    <location>
        <begin position="90"/>
        <end position="109"/>
    </location>
</feature>
<evidence type="ECO:0000256" key="9">
    <source>
        <dbReference type="RuleBase" id="RU003346"/>
    </source>
</evidence>
<evidence type="ECO:0000256" key="1">
    <source>
        <dbReference type="ARBA" id="ARBA00004141"/>
    </source>
</evidence>
<evidence type="ECO:0000256" key="4">
    <source>
        <dbReference type="ARBA" id="ARBA00022597"/>
    </source>
</evidence>
<dbReference type="GO" id="GO:0015293">
    <property type="term" value="F:symporter activity"/>
    <property type="evidence" value="ECO:0007669"/>
    <property type="project" value="UniProtKB-KW"/>
</dbReference>
<name>A0A2R6WY83_MARPO</name>
<dbReference type="GO" id="GO:0016020">
    <property type="term" value="C:membrane"/>
    <property type="evidence" value="ECO:0007669"/>
    <property type="project" value="UniProtKB-SubCell"/>
</dbReference>
<feature type="domain" description="Major facilitator superfamily (MFS) profile" evidence="11">
    <location>
        <begin position="26"/>
        <end position="442"/>
    </location>
</feature>
<feature type="transmembrane region" description="Helical" evidence="10">
    <location>
        <begin position="115"/>
        <end position="137"/>
    </location>
</feature>
<dbReference type="PRINTS" id="PR00171">
    <property type="entry name" value="SUGRTRNSPORT"/>
</dbReference>
<dbReference type="GO" id="GO:0015145">
    <property type="term" value="F:monosaccharide transmembrane transporter activity"/>
    <property type="evidence" value="ECO:0007669"/>
    <property type="project" value="InterPro"/>
</dbReference>
<protein>
    <recommendedName>
        <fullName evidence="11">Major facilitator superfamily (MFS) profile domain-containing protein</fullName>
    </recommendedName>
</protein>
<dbReference type="Gene3D" id="1.20.1250.20">
    <property type="entry name" value="MFS general substrate transporter like domains"/>
    <property type="match status" value="1"/>
</dbReference>
<feature type="transmembrane region" description="Helical" evidence="10">
    <location>
        <begin position="177"/>
        <end position="200"/>
    </location>
</feature>
<dbReference type="CDD" id="cd17361">
    <property type="entry name" value="MFS_STP"/>
    <property type="match status" value="1"/>
</dbReference>
<dbReference type="Gramene" id="Mp3g19370.1">
    <property type="protein sequence ID" value="Mp3g19370.1.cds"/>
    <property type="gene ID" value="Mp3g19370"/>
</dbReference>
<feature type="transmembrane region" description="Helical" evidence="10">
    <location>
        <begin position="415"/>
        <end position="438"/>
    </location>
</feature>
<dbReference type="InterPro" id="IPR005829">
    <property type="entry name" value="Sugar_transporter_CS"/>
</dbReference>
<evidence type="ECO:0000256" key="8">
    <source>
        <dbReference type="ARBA" id="ARBA00023136"/>
    </source>
</evidence>
<keyword evidence="6" id="KW-0769">Symport</keyword>
<feature type="transmembrane region" description="Helical" evidence="10">
    <location>
        <begin position="318"/>
        <end position="338"/>
    </location>
</feature>
<comment type="similarity">
    <text evidence="2 9">Belongs to the major facilitator superfamily. Sugar transporter (TC 2.A.1.1) family.</text>
</comment>
<keyword evidence="8 10" id="KW-0472">Membrane</keyword>
<dbReference type="Proteomes" id="UP000244005">
    <property type="component" value="Unassembled WGS sequence"/>
</dbReference>
<dbReference type="PANTHER" id="PTHR23500">
    <property type="entry name" value="SOLUTE CARRIER FAMILY 2, FACILITATED GLUCOSE TRANSPORTER"/>
    <property type="match status" value="1"/>
</dbReference>
<feature type="transmembrane region" description="Helical" evidence="10">
    <location>
        <begin position="21"/>
        <end position="47"/>
    </location>
</feature>
<dbReference type="PROSITE" id="PS50850">
    <property type="entry name" value="MFS"/>
    <property type="match status" value="1"/>
</dbReference>
<dbReference type="PROSITE" id="PS00217">
    <property type="entry name" value="SUGAR_TRANSPORT_2"/>
    <property type="match status" value="1"/>
</dbReference>
<organism evidence="12 13">
    <name type="scientific">Marchantia polymorpha</name>
    <name type="common">Common liverwort</name>
    <name type="synonym">Marchantia aquatica</name>
    <dbReference type="NCBI Taxonomy" id="3197"/>
    <lineage>
        <taxon>Eukaryota</taxon>
        <taxon>Viridiplantae</taxon>
        <taxon>Streptophyta</taxon>
        <taxon>Embryophyta</taxon>
        <taxon>Marchantiophyta</taxon>
        <taxon>Marchantiopsida</taxon>
        <taxon>Marchantiidae</taxon>
        <taxon>Marchantiales</taxon>
        <taxon>Marchantiaceae</taxon>
        <taxon>Marchantia</taxon>
    </lineage>
</organism>
<dbReference type="InterPro" id="IPR003663">
    <property type="entry name" value="Sugar/inositol_transpt"/>
</dbReference>
<evidence type="ECO:0000256" key="5">
    <source>
        <dbReference type="ARBA" id="ARBA00022692"/>
    </source>
</evidence>
<evidence type="ECO:0000256" key="6">
    <source>
        <dbReference type="ARBA" id="ARBA00022847"/>
    </source>
</evidence>
<dbReference type="EMBL" id="KZ772721">
    <property type="protein sequence ID" value="PTQ38818.1"/>
    <property type="molecule type" value="Genomic_DNA"/>
</dbReference>
<evidence type="ECO:0000256" key="10">
    <source>
        <dbReference type="SAM" id="Phobius"/>
    </source>
</evidence>
<evidence type="ECO:0000313" key="13">
    <source>
        <dbReference type="Proteomes" id="UP000244005"/>
    </source>
</evidence>
<dbReference type="InterPro" id="IPR036259">
    <property type="entry name" value="MFS_trans_sf"/>
</dbReference>
<feature type="transmembrane region" description="Helical" evidence="10">
    <location>
        <begin position="350"/>
        <end position="376"/>
    </location>
</feature>
<keyword evidence="5 10" id="KW-0812">Transmembrane</keyword>
<sequence>MAGGMFPKTEVDKRFEHRVTVYLISSCFMAAIAGFLFGYDLAVTGGVTAMDDFQKKFFPSVYRKQKEARLAGFVTSIFAGYVTRKYGRRLTLIAGGLNFSIGAVLNGAATNLAMLVIGRLFLGMGVGLSAQAAPVYIAEMAPAKIRGALVNSFQFSLTVGFFASSLLNYFANKIHPYGWRIALGVQSLPAVMLSLSAFFLPDTPILEKVRGLKNVDAEFQNILEASRVAATVNNSFKCLLRRENRAQLLIACFLPGAQPFSGNAAIAFYVPVLFRIMGYGSSAALYSATIVGSVRMVGSAISLLLVDRLGRKALFFEGSIQMSLCQILQLALGTIFYLELGLHNTLDKSLAIGVVVLVNLWTAGFGWSWGPLIWVVPSEIFSLECRSAGMGLAMSFNYLVTLLLTQVFLTMFCHLRWGTFFFFAGTLLIMLSFTIFLLPETKGVPLEDMKHICSRHWYWKKFVPREDHFTVVLTLPHAFKVSTHSTNSELNKINDNNSHVD</sequence>
<evidence type="ECO:0000256" key="2">
    <source>
        <dbReference type="ARBA" id="ARBA00010992"/>
    </source>
</evidence>
<keyword evidence="3 9" id="KW-0813">Transport</keyword>
<dbReference type="PANTHER" id="PTHR23500:SF574">
    <property type="entry name" value="SUGAR TRANSPORT PROTEIN 1"/>
    <property type="match status" value="1"/>
</dbReference>
<dbReference type="InterPro" id="IPR020846">
    <property type="entry name" value="MFS_dom"/>
</dbReference>
<comment type="subcellular location">
    <subcellularLocation>
        <location evidence="1">Membrane</location>
        <topology evidence="1">Multi-pass membrane protein</topology>
    </subcellularLocation>
</comment>
<proteinExistence type="inferred from homology"/>
<dbReference type="NCBIfam" id="TIGR00879">
    <property type="entry name" value="SP"/>
    <property type="match status" value="1"/>
</dbReference>
<dbReference type="Pfam" id="PF00083">
    <property type="entry name" value="Sugar_tr"/>
    <property type="match status" value="1"/>
</dbReference>
<evidence type="ECO:0000313" key="12">
    <source>
        <dbReference type="EMBL" id="PTQ38818.1"/>
    </source>
</evidence>
<dbReference type="AlphaFoldDB" id="A0A2R6WY83"/>
<keyword evidence="13" id="KW-1185">Reference proteome</keyword>
<dbReference type="InterPro" id="IPR044778">
    <property type="entry name" value="MFS_STP/MST-like_plant"/>
</dbReference>
<dbReference type="InterPro" id="IPR005828">
    <property type="entry name" value="MFS_sugar_transport-like"/>
</dbReference>
<keyword evidence="7 10" id="KW-1133">Transmembrane helix</keyword>
<dbReference type="PROSITE" id="PS00216">
    <property type="entry name" value="SUGAR_TRANSPORT_1"/>
    <property type="match status" value="1"/>
</dbReference>
<feature type="transmembrane region" description="Helical" evidence="10">
    <location>
        <begin position="284"/>
        <end position="306"/>
    </location>
</feature>
<evidence type="ECO:0000256" key="7">
    <source>
        <dbReference type="ARBA" id="ARBA00022989"/>
    </source>
</evidence>
<evidence type="ECO:0000256" key="3">
    <source>
        <dbReference type="ARBA" id="ARBA00022448"/>
    </source>
</evidence>
<dbReference type="InterPro" id="IPR045262">
    <property type="entry name" value="STP/PLT_plant"/>
</dbReference>
<dbReference type="SUPFAM" id="SSF103473">
    <property type="entry name" value="MFS general substrate transporter"/>
    <property type="match status" value="1"/>
</dbReference>
<feature type="transmembrane region" description="Helical" evidence="10">
    <location>
        <begin position="388"/>
        <end position="409"/>
    </location>
</feature>
<gene>
    <name evidence="12" type="ORF">MARPO_0049s0097</name>
</gene>
<dbReference type="OrthoDB" id="1651023at2759"/>